<name>A0A833M665_9FIRM</name>
<dbReference type="Proteomes" id="UP000465601">
    <property type="component" value="Unassembled WGS sequence"/>
</dbReference>
<keyword evidence="3" id="KW-1185">Reference proteome</keyword>
<keyword evidence="2" id="KW-0282">Flagellum</keyword>
<dbReference type="RefSeq" id="WP_151866928.1">
    <property type="nucleotide sequence ID" value="NZ_WBZB01000051.1"/>
</dbReference>
<sequence>MKIDNSTIINNTPKIPEKLPEDSKRLMEVCQQFEAIFVNMMFKQMRATVIDGGLTEKSNARDIYQSLHDEQLSEEISKGQGIGLAKELYNQLSGATRTTIRRQE</sequence>
<reference evidence="2 3" key="1">
    <citation type="submission" date="2019-10" db="EMBL/GenBank/DDBJ databases">
        <title>Alkaliphilus serpentinus sp. nov. and Alkaliphilus pronyensis sp. nov., two novel anaerobic alkaliphilic species isolated from the serpentinized-hosted hydrothermal field of the Prony Bay (New Caledonia).</title>
        <authorList>
            <person name="Postec A."/>
        </authorList>
    </citation>
    <scope>NUCLEOTIDE SEQUENCE [LARGE SCALE GENOMIC DNA]</scope>
    <source>
        <strain evidence="2 3">LacT</strain>
    </source>
</reference>
<proteinExistence type="predicted"/>
<dbReference type="OrthoDB" id="9796740at2"/>
<keyword evidence="2" id="KW-0966">Cell projection</keyword>
<protein>
    <submittedName>
        <fullName evidence="2">Flagellar biosynthesis protein FlgJ</fullName>
    </submittedName>
</protein>
<dbReference type="AlphaFoldDB" id="A0A833M665"/>
<evidence type="ECO:0000313" key="2">
    <source>
        <dbReference type="EMBL" id="KAB3526662.1"/>
    </source>
</evidence>
<gene>
    <name evidence="2" type="ORF">F8153_13755</name>
</gene>
<dbReference type="EMBL" id="WBZB01000051">
    <property type="protein sequence ID" value="KAB3526662.1"/>
    <property type="molecule type" value="Genomic_DNA"/>
</dbReference>
<accession>A0A833M665</accession>
<keyword evidence="2" id="KW-0969">Cilium</keyword>
<evidence type="ECO:0000259" key="1">
    <source>
        <dbReference type="Pfam" id="PF10135"/>
    </source>
</evidence>
<feature type="domain" description="Flagellar protein FlgJ N-terminal" evidence="1">
    <location>
        <begin position="43"/>
        <end position="91"/>
    </location>
</feature>
<organism evidence="2 3">
    <name type="scientific">Alkaliphilus serpentinus</name>
    <dbReference type="NCBI Taxonomy" id="1482731"/>
    <lineage>
        <taxon>Bacteria</taxon>
        <taxon>Bacillati</taxon>
        <taxon>Bacillota</taxon>
        <taxon>Clostridia</taxon>
        <taxon>Peptostreptococcales</taxon>
        <taxon>Natronincolaceae</taxon>
        <taxon>Alkaliphilus</taxon>
    </lineage>
</organism>
<comment type="caution">
    <text evidence="2">The sequence shown here is derived from an EMBL/GenBank/DDBJ whole genome shotgun (WGS) entry which is preliminary data.</text>
</comment>
<evidence type="ECO:0000313" key="3">
    <source>
        <dbReference type="Proteomes" id="UP000465601"/>
    </source>
</evidence>
<dbReference type="PRINTS" id="PR01002">
    <property type="entry name" value="FLGFLGJ"/>
</dbReference>
<dbReference type="Pfam" id="PF10135">
    <property type="entry name" value="Rod-binding"/>
    <property type="match status" value="1"/>
</dbReference>
<dbReference type="InterPro" id="IPR019301">
    <property type="entry name" value="Flagellar_prot_FlgJ_N"/>
</dbReference>